<feature type="domain" description="Transposase IS110-like N-terminal" evidence="3">
    <location>
        <begin position="73"/>
        <end position="180"/>
    </location>
</feature>
<keyword evidence="1" id="KW-0175">Coiled coil</keyword>
<organism evidence="5 6">
    <name type="scientific">Cupriavidus necator</name>
    <name type="common">Alcaligenes eutrophus</name>
    <name type="synonym">Ralstonia eutropha</name>
    <dbReference type="NCBI Taxonomy" id="106590"/>
    <lineage>
        <taxon>Bacteria</taxon>
        <taxon>Pseudomonadati</taxon>
        <taxon>Pseudomonadota</taxon>
        <taxon>Betaproteobacteria</taxon>
        <taxon>Burkholderiales</taxon>
        <taxon>Burkholderiaceae</taxon>
        <taxon>Cupriavidus</taxon>
    </lineage>
</organism>
<dbReference type="InterPro" id="IPR003346">
    <property type="entry name" value="Transposase_20"/>
</dbReference>
<dbReference type="PANTHER" id="PTHR33055:SF3">
    <property type="entry name" value="PUTATIVE TRANSPOSASE FOR IS117-RELATED"/>
    <property type="match status" value="1"/>
</dbReference>
<accession>A0A367PE17</accession>
<dbReference type="Pfam" id="PF01548">
    <property type="entry name" value="DEDD_Tnp_IS110"/>
    <property type="match status" value="1"/>
</dbReference>
<feature type="coiled-coil region" evidence="1">
    <location>
        <begin position="153"/>
        <end position="180"/>
    </location>
</feature>
<dbReference type="EMBL" id="QDHA01000073">
    <property type="protein sequence ID" value="RCJ05467.1"/>
    <property type="molecule type" value="Genomic_DNA"/>
</dbReference>
<gene>
    <name evidence="5" type="ORF">DDK22_26345</name>
</gene>
<dbReference type="Pfam" id="PF02371">
    <property type="entry name" value="Transposase_20"/>
    <property type="match status" value="1"/>
</dbReference>
<dbReference type="InterPro" id="IPR002525">
    <property type="entry name" value="Transp_IS110-like_N"/>
</dbReference>
<proteinExistence type="predicted"/>
<evidence type="ECO:0000259" key="4">
    <source>
        <dbReference type="Pfam" id="PF02371"/>
    </source>
</evidence>
<dbReference type="GO" id="GO:0006313">
    <property type="term" value="P:DNA transposition"/>
    <property type="evidence" value="ECO:0007669"/>
    <property type="project" value="InterPro"/>
</dbReference>
<evidence type="ECO:0000313" key="5">
    <source>
        <dbReference type="EMBL" id="RCJ05467.1"/>
    </source>
</evidence>
<evidence type="ECO:0000256" key="2">
    <source>
        <dbReference type="SAM" id="MobiDB-lite"/>
    </source>
</evidence>
<dbReference type="NCBIfam" id="NF033542">
    <property type="entry name" value="transpos_IS110"/>
    <property type="match status" value="1"/>
</dbReference>
<feature type="region of interest" description="Disordered" evidence="2">
    <location>
        <begin position="286"/>
        <end position="305"/>
    </location>
</feature>
<dbReference type="AlphaFoldDB" id="A0A367PE17"/>
<dbReference type="RefSeq" id="WP_114134486.1">
    <property type="nucleotide sequence ID" value="NZ_CP068435.1"/>
</dbReference>
<name>A0A367PE17_CUPNE</name>
<feature type="domain" description="Transposase IS116/IS110/IS902 C-terminal" evidence="4">
    <location>
        <begin position="251"/>
        <end position="327"/>
    </location>
</feature>
<dbReference type="GO" id="GO:0004803">
    <property type="term" value="F:transposase activity"/>
    <property type="evidence" value="ECO:0007669"/>
    <property type="project" value="InterPro"/>
</dbReference>
<comment type="caution">
    <text evidence="5">The sequence shown here is derived from an EMBL/GenBank/DDBJ whole genome shotgun (WGS) entry which is preliminary data.</text>
</comment>
<reference evidence="5 6" key="1">
    <citation type="submission" date="2018-04" db="EMBL/GenBank/DDBJ databases">
        <title>Cupriavidus necator CR12 genome sequencing and assembly.</title>
        <authorList>
            <person name="Ben Fekih I."/>
            <person name="Mazhar H.S."/>
            <person name="Bello S.K."/>
            <person name="Rensing C."/>
        </authorList>
    </citation>
    <scope>NUCLEOTIDE SEQUENCE [LARGE SCALE GENOMIC DNA]</scope>
    <source>
        <strain evidence="5 6">CR12</strain>
    </source>
</reference>
<sequence length="383" mass="43524">MRNSAYAADREELVLAVSLELATASWKIACHDGRRDKPAVHTLTNPQAGARLQAALDLIELQKQQWSLPAGVRTVVCYEAGQDAFWICRALQAHGTECYVLDAASIPVARHRRRAKTDRLDAIKLVLNLRAWLHGERDRMHVVHVPSVQDEALRHLTRDRAELQKEVLQHRNRIGKLLRTLGCWDDLKHGFASRLARGEVRCYDGSPLSPEMHDRLLRECERLALARQQLATLEKARHQALPATVRQRSDHLTRLKGVGQIGASRLVLELFWRQFDNRRQVGSCTGLVPQPYDSGDSHTDQGISKQGNRRVRSLLVEMAWYWLRYQPGSALAQWFRHRTEGTGANRCARRIAIVAVARRLVILLWRYLEDGVIPQGAQLKSSA</sequence>
<protein>
    <submittedName>
        <fullName evidence="5">IS110 family transposase</fullName>
    </submittedName>
</protein>
<dbReference type="GO" id="GO:0003677">
    <property type="term" value="F:DNA binding"/>
    <property type="evidence" value="ECO:0007669"/>
    <property type="project" value="InterPro"/>
</dbReference>
<evidence type="ECO:0000259" key="3">
    <source>
        <dbReference type="Pfam" id="PF01548"/>
    </source>
</evidence>
<evidence type="ECO:0000313" key="6">
    <source>
        <dbReference type="Proteomes" id="UP000253501"/>
    </source>
</evidence>
<evidence type="ECO:0000256" key="1">
    <source>
        <dbReference type="SAM" id="Coils"/>
    </source>
</evidence>
<dbReference type="PANTHER" id="PTHR33055">
    <property type="entry name" value="TRANSPOSASE FOR INSERTION SEQUENCE ELEMENT IS1111A"/>
    <property type="match status" value="1"/>
</dbReference>
<dbReference type="InterPro" id="IPR047650">
    <property type="entry name" value="Transpos_IS110"/>
</dbReference>
<dbReference type="Proteomes" id="UP000253501">
    <property type="component" value="Unassembled WGS sequence"/>
</dbReference>